<keyword evidence="1" id="KW-0732">Signal</keyword>
<dbReference type="NCBIfam" id="TIGR04131">
    <property type="entry name" value="Bac_Flav_CTERM"/>
    <property type="match status" value="1"/>
</dbReference>
<dbReference type="Gene3D" id="2.130.10.10">
    <property type="entry name" value="YVTN repeat-like/Quinoprotein amine dehydrogenase"/>
    <property type="match status" value="1"/>
</dbReference>
<gene>
    <name evidence="2" type="ORF">J3359_01350</name>
</gene>
<feature type="signal peptide" evidence="1">
    <location>
        <begin position="1"/>
        <end position="18"/>
    </location>
</feature>
<proteinExistence type="predicted"/>
<dbReference type="Pfam" id="PF13585">
    <property type="entry name" value="CHU_C"/>
    <property type="match status" value="1"/>
</dbReference>
<dbReference type="AlphaFoldDB" id="A0A975H7G5"/>
<sequence>MKNLLSLFLICIALNTFAQKEANFWYFGYNAGLDFSTGEPTALTDGLLNTDEGCSTISDKDGNLLFYTDGIILYNKNHEIVKFSDGTPANNLAGNSSSTQSALFVPNPVNENIYYLFTVGTDYVSRGGTRNPGFNYYTINKNLGEIIEGPINLAGSLSQLWSEKVTAVQGESCDSFWIISAVNNQFYSYKITETGVDVAGAPLPSTTNYNLVDKRGYLKVSPDGKKLAMADFNKLGGNNGNGKLVLFDFDNRTGKVSREVQILTNPSIDGAPYGVEFSQNSSKLYVTTLESISNNRYQNNIYQFDLRNTNIARTKTKIISQIGYRSGLQLASNGKIYVSIPGESTLDVIENPNDNATNVIYKRAAIPLAGKIASQGLPPFIQSFFSPVNIVDSNDISRTLSDKKQEVCIDETLNVVPEIADNPSAVYKWTKEGDPSVNVNTRLFSISSTNFGSGVYKLEITITDDCGRYKKFNSTLEVHFNTLPAINDIPVYEQCDFDDNRGDFTTNFNLKILEPELYSESDNVTIDFFEVSDTSFLSPVNKNNYINTVPTNATNGNHKLIVKITNTATQCFNTKEIELKVNPSGINTYKDIYKSELDTNANTSNAIKSNGSGNTFYNFDVKTNQIIASSMGSLSLTTHNFKYYKNRDDAILQINEIEKPFENTLFSNNDDIFVRISLKGSRDCQSIGQFKIKVRELPIPQGNTTTQILCVNNPIDNPQLISINLNANTGIATDTYKWYLNNTEIIGENNAILQAKATGTYKVEAIRNYKNDITDPLDNTICVGYNTFTVLESNAAVIENVSFLDNQDKTIDNSITIKVSGIGNYEYALNDNSSTNFKKGTDNLSYTFTNVPAGLNKVFIRDRNECGEISTKEISFIYFQRHFTPNEDGFFDTWKIQGIDNNFYKEASLKIFDRLGRLLKIIDLKKENGWNGTLNGKLLPSNDYWYNAVLIPSKAGEKPIKKTGHFSLIRRKN</sequence>
<evidence type="ECO:0000256" key="1">
    <source>
        <dbReference type="SAM" id="SignalP"/>
    </source>
</evidence>
<evidence type="ECO:0000313" key="2">
    <source>
        <dbReference type="EMBL" id="QTE22949.1"/>
    </source>
</evidence>
<evidence type="ECO:0000313" key="3">
    <source>
        <dbReference type="Proteomes" id="UP000663920"/>
    </source>
</evidence>
<dbReference type="InterPro" id="IPR011044">
    <property type="entry name" value="Quino_amine_DH_bsu"/>
</dbReference>
<dbReference type="InterPro" id="IPR015943">
    <property type="entry name" value="WD40/YVTN_repeat-like_dom_sf"/>
</dbReference>
<dbReference type="KEGG" id="pcea:J3359_01350"/>
<keyword evidence="3" id="KW-1185">Reference proteome</keyword>
<protein>
    <submittedName>
        <fullName evidence="2">T9SS type B sorting domain-containing protein</fullName>
    </submittedName>
</protein>
<organism evidence="2 3">
    <name type="scientific">Polaribacter cellanae</name>
    <dbReference type="NCBI Taxonomy" id="2818493"/>
    <lineage>
        <taxon>Bacteria</taxon>
        <taxon>Pseudomonadati</taxon>
        <taxon>Bacteroidota</taxon>
        <taxon>Flavobacteriia</taxon>
        <taxon>Flavobacteriales</taxon>
        <taxon>Flavobacteriaceae</taxon>
    </lineage>
</organism>
<dbReference type="Proteomes" id="UP000663920">
    <property type="component" value="Chromosome"/>
</dbReference>
<dbReference type="RefSeq" id="WP_208078965.1">
    <property type="nucleotide sequence ID" value="NZ_CP071869.1"/>
</dbReference>
<reference evidence="2 3" key="1">
    <citation type="submission" date="2021-03" db="EMBL/GenBank/DDBJ databases">
        <title>Complete genome of Polaribacter_sp.SM13.</title>
        <authorList>
            <person name="Jeong S.W."/>
            <person name="Bae J.W."/>
        </authorList>
    </citation>
    <scope>NUCLEOTIDE SEQUENCE [LARGE SCALE GENOMIC DNA]</scope>
    <source>
        <strain evidence="2 3">SM13</strain>
    </source>
</reference>
<feature type="chain" id="PRO_5038115579" evidence="1">
    <location>
        <begin position="19"/>
        <end position="973"/>
    </location>
</feature>
<accession>A0A975H7G5</accession>
<name>A0A975H7G5_9FLAO</name>
<dbReference type="SUPFAM" id="SSF50969">
    <property type="entry name" value="YVTN repeat-like/Quinoprotein amine dehydrogenase"/>
    <property type="match status" value="1"/>
</dbReference>
<dbReference type="EMBL" id="CP071869">
    <property type="protein sequence ID" value="QTE22949.1"/>
    <property type="molecule type" value="Genomic_DNA"/>
</dbReference>
<dbReference type="InterPro" id="IPR026341">
    <property type="entry name" value="T9SS_type_B"/>
</dbReference>